<accession>A0A517R721</accession>
<keyword evidence="2" id="KW-1185">Reference proteome</keyword>
<evidence type="ECO:0000313" key="2">
    <source>
        <dbReference type="Proteomes" id="UP000317318"/>
    </source>
</evidence>
<sequence length="166" mass="19149">MRSGNTIATVFAAIVIALPSLHVFHMLDAWPAWAVGTPAGKNVWYRPIEAVLPEFVTETVRIPDYNPPGVYDYCKPNVDLWSQRRLGVPAYASERFAFGAYSILIRDTFDGWWIPPATVTVLSRSDRWNGRRSKIFDVSKEQVDFMHPYFTLNSRPRESQDLKWRQ</sequence>
<evidence type="ECO:0000313" key="1">
    <source>
        <dbReference type="EMBL" id="QDT39680.1"/>
    </source>
</evidence>
<dbReference type="Proteomes" id="UP000317318">
    <property type="component" value="Chromosome"/>
</dbReference>
<organism evidence="1 2">
    <name type="scientific">Stratiformator vulcanicus</name>
    <dbReference type="NCBI Taxonomy" id="2527980"/>
    <lineage>
        <taxon>Bacteria</taxon>
        <taxon>Pseudomonadati</taxon>
        <taxon>Planctomycetota</taxon>
        <taxon>Planctomycetia</taxon>
        <taxon>Planctomycetales</taxon>
        <taxon>Planctomycetaceae</taxon>
        <taxon>Stratiformator</taxon>
    </lineage>
</organism>
<protein>
    <submittedName>
        <fullName evidence="1">Uncharacterized protein</fullName>
    </submittedName>
</protein>
<dbReference type="KEGG" id="svp:Pan189_40890"/>
<dbReference type="RefSeq" id="WP_145365804.1">
    <property type="nucleotide sequence ID" value="NZ_CP036268.1"/>
</dbReference>
<dbReference type="OrthoDB" id="239293at2"/>
<name>A0A517R721_9PLAN</name>
<gene>
    <name evidence="1" type="ORF">Pan189_40890</name>
</gene>
<proteinExistence type="predicted"/>
<dbReference type="EMBL" id="CP036268">
    <property type="protein sequence ID" value="QDT39680.1"/>
    <property type="molecule type" value="Genomic_DNA"/>
</dbReference>
<dbReference type="AlphaFoldDB" id="A0A517R721"/>
<reference evidence="1 2" key="1">
    <citation type="submission" date="2019-02" db="EMBL/GenBank/DDBJ databases">
        <title>Deep-cultivation of Planctomycetes and their phenomic and genomic characterization uncovers novel biology.</title>
        <authorList>
            <person name="Wiegand S."/>
            <person name="Jogler M."/>
            <person name="Boedeker C."/>
            <person name="Pinto D."/>
            <person name="Vollmers J."/>
            <person name="Rivas-Marin E."/>
            <person name="Kohn T."/>
            <person name="Peeters S.H."/>
            <person name="Heuer A."/>
            <person name="Rast P."/>
            <person name="Oberbeckmann S."/>
            <person name="Bunk B."/>
            <person name="Jeske O."/>
            <person name="Meyerdierks A."/>
            <person name="Storesund J.E."/>
            <person name="Kallscheuer N."/>
            <person name="Luecker S."/>
            <person name="Lage O.M."/>
            <person name="Pohl T."/>
            <person name="Merkel B.J."/>
            <person name="Hornburger P."/>
            <person name="Mueller R.-W."/>
            <person name="Bruemmer F."/>
            <person name="Labrenz M."/>
            <person name="Spormann A.M."/>
            <person name="Op den Camp H."/>
            <person name="Overmann J."/>
            <person name="Amann R."/>
            <person name="Jetten M.S.M."/>
            <person name="Mascher T."/>
            <person name="Medema M.H."/>
            <person name="Devos D.P."/>
            <person name="Kaster A.-K."/>
            <person name="Ovreas L."/>
            <person name="Rohde M."/>
            <person name="Galperin M.Y."/>
            <person name="Jogler C."/>
        </authorList>
    </citation>
    <scope>NUCLEOTIDE SEQUENCE [LARGE SCALE GENOMIC DNA]</scope>
    <source>
        <strain evidence="1 2">Pan189</strain>
    </source>
</reference>